<protein>
    <submittedName>
        <fullName evidence="1">Uncharacterized protein</fullName>
    </submittedName>
</protein>
<evidence type="ECO:0000313" key="1">
    <source>
        <dbReference type="EMBL" id="OJZ82107.1"/>
    </source>
</evidence>
<dbReference type="Proteomes" id="UP000184063">
    <property type="component" value="Unassembled WGS sequence"/>
</dbReference>
<dbReference type="EMBL" id="KV878248">
    <property type="protein sequence ID" value="OJZ82107.1"/>
    <property type="molecule type" value="Genomic_DNA"/>
</dbReference>
<organism evidence="1 2">
    <name type="scientific">Aspergillus luchuensis (strain CBS 106.47)</name>
    <dbReference type="NCBI Taxonomy" id="1137211"/>
    <lineage>
        <taxon>Eukaryota</taxon>
        <taxon>Fungi</taxon>
        <taxon>Dikarya</taxon>
        <taxon>Ascomycota</taxon>
        <taxon>Pezizomycotina</taxon>
        <taxon>Eurotiomycetes</taxon>
        <taxon>Eurotiomycetidae</taxon>
        <taxon>Eurotiales</taxon>
        <taxon>Aspergillaceae</taxon>
        <taxon>Aspergillus</taxon>
        <taxon>Aspergillus subgen. Circumdati</taxon>
    </lineage>
</organism>
<dbReference type="AlphaFoldDB" id="A0A1M3T5S6"/>
<proteinExistence type="predicted"/>
<reference evidence="2" key="1">
    <citation type="journal article" date="2017" name="Genome Biol.">
        <title>Comparative genomics reveals high biological diversity and specific adaptations in the industrially and medically important fungal genus Aspergillus.</title>
        <authorList>
            <person name="de Vries R.P."/>
            <person name="Riley R."/>
            <person name="Wiebenga A."/>
            <person name="Aguilar-Osorio G."/>
            <person name="Amillis S."/>
            <person name="Uchima C.A."/>
            <person name="Anderluh G."/>
            <person name="Asadollahi M."/>
            <person name="Askin M."/>
            <person name="Barry K."/>
            <person name="Battaglia E."/>
            <person name="Bayram O."/>
            <person name="Benocci T."/>
            <person name="Braus-Stromeyer S.A."/>
            <person name="Caldana C."/>
            <person name="Canovas D."/>
            <person name="Cerqueira G.C."/>
            <person name="Chen F."/>
            <person name="Chen W."/>
            <person name="Choi C."/>
            <person name="Clum A."/>
            <person name="Dos Santos R.A."/>
            <person name="Damasio A.R."/>
            <person name="Diallinas G."/>
            <person name="Emri T."/>
            <person name="Fekete E."/>
            <person name="Flipphi M."/>
            <person name="Freyberg S."/>
            <person name="Gallo A."/>
            <person name="Gournas C."/>
            <person name="Habgood R."/>
            <person name="Hainaut M."/>
            <person name="Harispe M.L."/>
            <person name="Henrissat B."/>
            <person name="Hilden K.S."/>
            <person name="Hope R."/>
            <person name="Hossain A."/>
            <person name="Karabika E."/>
            <person name="Karaffa L."/>
            <person name="Karanyi Z."/>
            <person name="Krasevec N."/>
            <person name="Kuo A."/>
            <person name="Kusch H."/>
            <person name="LaButti K."/>
            <person name="Lagendijk E.L."/>
            <person name="Lapidus A."/>
            <person name="Levasseur A."/>
            <person name="Lindquist E."/>
            <person name="Lipzen A."/>
            <person name="Logrieco A.F."/>
            <person name="MacCabe A."/>
            <person name="Maekelae M.R."/>
            <person name="Malavazi I."/>
            <person name="Melin P."/>
            <person name="Meyer V."/>
            <person name="Mielnichuk N."/>
            <person name="Miskei M."/>
            <person name="Molnar A.P."/>
            <person name="Mule G."/>
            <person name="Ngan C.Y."/>
            <person name="Orejas M."/>
            <person name="Orosz E."/>
            <person name="Ouedraogo J.P."/>
            <person name="Overkamp K.M."/>
            <person name="Park H.-S."/>
            <person name="Perrone G."/>
            <person name="Piumi F."/>
            <person name="Punt P.J."/>
            <person name="Ram A.F."/>
            <person name="Ramon A."/>
            <person name="Rauscher S."/>
            <person name="Record E."/>
            <person name="Riano-Pachon D.M."/>
            <person name="Robert V."/>
            <person name="Roehrig J."/>
            <person name="Ruller R."/>
            <person name="Salamov A."/>
            <person name="Salih N.S."/>
            <person name="Samson R.A."/>
            <person name="Sandor E."/>
            <person name="Sanguinetti M."/>
            <person name="Schuetze T."/>
            <person name="Sepcic K."/>
            <person name="Shelest E."/>
            <person name="Sherlock G."/>
            <person name="Sophianopoulou V."/>
            <person name="Squina F.M."/>
            <person name="Sun H."/>
            <person name="Susca A."/>
            <person name="Todd R.B."/>
            <person name="Tsang A."/>
            <person name="Unkles S.E."/>
            <person name="van de Wiele N."/>
            <person name="van Rossen-Uffink D."/>
            <person name="Oliveira J.V."/>
            <person name="Vesth T.C."/>
            <person name="Visser J."/>
            <person name="Yu J.-H."/>
            <person name="Zhou M."/>
            <person name="Andersen M.R."/>
            <person name="Archer D.B."/>
            <person name="Baker S.E."/>
            <person name="Benoit I."/>
            <person name="Brakhage A.A."/>
            <person name="Braus G.H."/>
            <person name="Fischer R."/>
            <person name="Frisvad J.C."/>
            <person name="Goldman G.H."/>
            <person name="Houbraken J."/>
            <person name="Oakley B."/>
            <person name="Pocsi I."/>
            <person name="Scazzocchio C."/>
            <person name="Seiboth B."/>
            <person name="vanKuyk P.A."/>
            <person name="Wortman J."/>
            <person name="Dyer P.S."/>
            <person name="Grigoriev I.V."/>
        </authorList>
    </citation>
    <scope>NUCLEOTIDE SEQUENCE [LARGE SCALE GENOMIC DNA]</scope>
    <source>
        <strain evidence="2">CBS 106.47</strain>
    </source>
</reference>
<gene>
    <name evidence="1" type="ORF">ASPFODRAFT_50925</name>
</gene>
<sequence>MKEKFEQASSIKMGSETIIFFLLKLLEILYGPTITVMSCLCRSGAWFTKANTSNPPTCRDYIFIMN</sequence>
<dbReference type="VEuPathDB" id="FungiDB:ASPFODRAFT_50925"/>
<accession>A0A1M3T5S6</accession>
<evidence type="ECO:0000313" key="2">
    <source>
        <dbReference type="Proteomes" id="UP000184063"/>
    </source>
</evidence>
<name>A0A1M3T5S6_ASPLC</name>